<dbReference type="PANTHER" id="PTHR42953:SF3">
    <property type="entry name" value="HIGH-AFFINITY ZINC UPTAKE SYSTEM PROTEIN ZNUA"/>
    <property type="match status" value="1"/>
</dbReference>
<evidence type="ECO:0000256" key="3">
    <source>
        <dbReference type="ARBA" id="ARBA00022448"/>
    </source>
</evidence>
<evidence type="ECO:0000256" key="5">
    <source>
        <dbReference type="ARBA" id="ARBA00022906"/>
    </source>
</evidence>
<reference evidence="9" key="1">
    <citation type="submission" date="2019-01" db="EMBL/GenBank/DDBJ databases">
        <title>Gri0909 isolated from a small marine red alga.</title>
        <authorList>
            <person name="Kim J."/>
            <person name="Jeong S.E."/>
            <person name="Jeon C.O."/>
        </authorList>
    </citation>
    <scope>NUCLEOTIDE SEQUENCE [LARGE SCALE GENOMIC DNA]</scope>
    <source>
        <strain evidence="9">Gri0909</strain>
    </source>
</reference>
<dbReference type="AlphaFoldDB" id="A0A3S2XZR6"/>
<dbReference type="PANTHER" id="PTHR42953">
    <property type="entry name" value="HIGH-AFFINITY ZINC UPTAKE SYSTEM PROTEIN ZNUA-RELATED"/>
    <property type="match status" value="1"/>
</dbReference>
<keyword evidence="4 7" id="KW-0732">Signal</keyword>
<dbReference type="Proteomes" id="UP000287447">
    <property type="component" value="Unassembled WGS sequence"/>
</dbReference>
<dbReference type="InterPro" id="IPR050492">
    <property type="entry name" value="Bact_metal-bind_prot9"/>
</dbReference>
<dbReference type="Gene3D" id="3.40.50.1980">
    <property type="entry name" value="Nitrogenase molybdenum iron protein domain"/>
    <property type="match status" value="3"/>
</dbReference>
<dbReference type="OrthoDB" id="7346865at2"/>
<evidence type="ECO:0000256" key="1">
    <source>
        <dbReference type="ARBA" id="ARBA00011028"/>
    </source>
</evidence>
<comment type="similarity">
    <text evidence="1">Belongs to the bacterial solute-binding protein 9 family.</text>
</comment>
<feature type="chain" id="PRO_5018691119" description="High-affinity zinc uptake system protein ZnuA" evidence="7">
    <location>
        <begin position="23"/>
        <end position="364"/>
    </location>
</feature>
<accession>A0A3S2XZR6</accession>
<dbReference type="SUPFAM" id="SSF53807">
    <property type="entry name" value="Helical backbone' metal receptor"/>
    <property type="match status" value="1"/>
</dbReference>
<evidence type="ECO:0000256" key="4">
    <source>
        <dbReference type="ARBA" id="ARBA00022729"/>
    </source>
</evidence>
<sequence length="364" mass="40374">MRSFRSLLTAGLISTLAAPAMADSPPAVMTSIKPVHSLVSAVMQGVSEPGLIVEGAASPHSYALKPSQAAKLSKATHVFWIGHELEAFLEKPIETVAAHAHAVELLEAEGLQTHEFREGGTFDAHDHDHEEHDEHDHEDGEHAHDDHDHEDHDHEDHDHEDHDHEDHDHDHDHDEDHAEMDEDHHDEHEGHHHEGKDPHIWLDPQNAIAMVRKIADVLSEDDPANADRYAANAAATIADLNKLIDEVSAQLAPLHDKQYVVFHDAYQYFEERFGLHAAGSITISPEITPGAERIHEIRDRVQDLGASCVFAEPQFEPRIISVVLEGSNAKAGTIDPLGADLDDGPELYFNLIRNMATSMRDCLS</sequence>
<keyword evidence="5" id="KW-0864">Zinc transport</keyword>
<evidence type="ECO:0000256" key="7">
    <source>
        <dbReference type="SAM" id="SignalP"/>
    </source>
</evidence>
<protein>
    <recommendedName>
        <fullName evidence="2">High-affinity zinc uptake system protein ZnuA</fullName>
    </recommendedName>
</protein>
<evidence type="ECO:0000313" key="8">
    <source>
        <dbReference type="EMBL" id="RVU33643.1"/>
    </source>
</evidence>
<comment type="caution">
    <text evidence="8">The sequence shown here is derived from an EMBL/GenBank/DDBJ whole genome shotgun (WGS) entry which is preliminary data.</text>
</comment>
<feature type="region of interest" description="Disordered" evidence="6">
    <location>
        <begin position="119"/>
        <end position="200"/>
    </location>
</feature>
<dbReference type="GO" id="GO:0046872">
    <property type="term" value="F:metal ion binding"/>
    <property type="evidence" value="ECO:0007669"/>
    <property type="project" value="InterPro"/>
</dbReference>
<gene>
    <name evidence="8" type="ORF">EOI86_21025</name>
</gene>
<evidence type="ECO:0000256" key="6">
    <source>
        <dbReference type="SAM" id="MobiDB-lite"/>
    </source>
</evidence>
<name>A0A3S2XZR6_9PROT</name>
<evidence type="ECO:0000256" key="2">
    <source>
        <dbReference type="ARBA" id="ARBA00015915"/>
    </source>
</evidence>
<dbReference type="Pfam" id="PF01297">
    <property type="entry name" value="ZnuA"/>
    <property type="match status" value="1"/>
</dbReference>
<keyword evidence="3" id="KW-0813">Transport</keyword>
<organism evidence="8 9">
    <name type="scientific">Hwanghaeella grinnelliae</name>
    <dbReference type="NCBI Taxonomy" id="2500179"/>
    <lineage>
        <taxon>Bacteria</taxon>
        <taxon>Pseudomonadati</taxon>
        <taxon>Pseudomonadota</taxon>
        <taxon>Alphaproteobacteria</taxon>
        <taxon>Rhodospirillales</taxon>
        <taxon>Rhodospirillaceae</taxon>
        <taxon>Hwanghaeella</taxon>
    </lineage>
</organism>
<keyword evidence="9" id="KW-1185">Reference proteome</keyword>
<evidence type="ECO:0000313" key="9">
    <source>
        <dbReference type="Proteomes" id="UP000287447"/>
    </source>
</evidence>
<dbReference type="InterPro" id="IPR006127">
    <property type="entry name" value="ZnuA-like"/>
</dbReference>
<dbReference type="EMBL" id="SADE01000004">
    <property type="protein sequence ID" value="RVU33643.1"/>
    <property type="molecule type" value="Genomic_DNA"/>
</dbReference>
<proteinExistence type="inferred from homology"/>
<dbReference type="GO" id="GO:0006829">
    <property type="term" value="P:zinc ion transport"/>
    <property type="evidence" value="ECO:0007669"/>
    <property type="project" value="UniProtKB-KW"/>
</dbReference>
<keyword evidence="5" id="KW-0406">Ion transport</keyword>
<keyword evidence="5" id="KW-0862">Zinc</keyword>
<feature type="signal peptide" evidence="7">
    <location>
        <begin position="1"/>
        <end position="22"/>
    </location>
</feature>